<evidence type="ECO:0000313" key="2">
    <source>
        <dbReference type="EMBL" id="GJE96795.1"/>
    </source>
</evidence>
<comment type="caution">
    <text evidence="2">The sequence shown here is derived from an EMBL/GenBank/DDBJ whole genome shotgun (WGS) entry which is preliminary data.</text>
</comment>
<organism evidence="2 3">
    <name type="scientific">Phanerochaete sordida</name>
    <dbReference type="NCBI Taxonomy" id="48140"/>
    <lineage>
        <taxon>Eukaryota</taxon>
        <taxon>Fungi</taxon>
        <taxon>Dikarya</taxon>
        <taxon>Basidiomycota</taxon>
        <taxon>Agaricomycotina</taxon>
        <taxon>Agaricomycetes</taxon>
        <taxon>Polyporales</taxon>
        <taxon>Phanerochaetaceae</taxon>
        <taxon>Phanerochaete</taxon>
    </lineage>
</organism>
<name>A0A9P3GNR2_9APHY</name>
<sequence>MALPLIALIAALPALASEMRSYPHAQPHTPPPAFSHTIPDPPPPAYMPTVTYFFRSRDPGAPSTPYVLNASAVDAHGSRQAAYRVQTDRRARATTLVRVADGVRLAKFEWKDVPTVKLEGGRVECRAWAPLLEDKSTRRITHEDQTYLLSHRRGVYTLKTESETQRSRTIAVWRTKDRYLQLEAFPDASLTPGLLDVCFIALTMIECRKDLGDAVVDAEESIGQVAKKSKLESLANAFH</sequence>
<proteinExistence type="predicted"/>
<keyword evidence="1" id="KW-0732">Signal</keyword>
<keyword evidence="3" id="KW-1185">Reference proteome</keyword>
<dbReference type="EMBL" id="BPQB01000064">
    <property type="protein sequence ID" value="GJE96795.1"/>
    <property type="molecule type" value="Genomic_DNA"/>
</dbReference>
<accession>A0A9P3GNR2</accession>
<reference evidence="2 3" key="1">
    <citation type="submission" date="2021-08" db="EMBL/GenBank/DDBJ databases">
        <title>Draft Genome Sequence of Phanerochaete sordida strain YK-624.</title>
        <authorList>
            <person name="Mori T."/>
            <person name="Dohra H."/>
            <person name="Suzuki T."/>
            <person name="Kawagishi H."/>
            <person name="Hirai H."/>
        </authorList>
    </citation>
    <scope>NUCLEOTIDE SEQUENCE [LARGE SCALE GENOMIC DNA]</scope>
    <source>
        <strain evidence="2 3">YK-624</strain>
    </source>
</reference>
<feature type="chain" id="PRO_5040192971" evidence="1">
    <location>
        <begin position="17"/>
        <end position="239"/>
    </location>
</feature>
<dbReference type="OrthoDB" id="3191568at2759"/>
<gene>
    <name evidence="2" type="ORF">PsYK624_130010</name>
</gene>
<evidence type="ECO:0000256" key="1">
    <source>
        <dbReference type="SAM" id="SignalP"/>
    </source>
</evidence>
<dbReference type="Proteomes" id="UP000703269">
    <property type="component" value="Unassembled WGS sequence"/>
</dbReference>
<evidence type="ECO:0000313" key="3">
    <source>
        <dbReference type="Proteomes" id="UP000703269"/>
    </source>
</evidence>
<feature type="signal peptide" evidence="1">
    <location>
        <begin position="1"/>
        <end position="16"/>
    </location>
</feature>
<protein>
    <submittedName>
        <fullName evidence="2">Uncharacterized protein</fullName>
    </submittedName>
</protein>
<dbReference type="AlphaFoldDB" id="A0A9P3GNR2"/>